<sequence length="169" mass="17921">MAQFGGVSRTGVLRIALLVSLGVNLFLAGSWAGSLVRPDGPPPPRPRPLQSAVQELQGRISNDSFAKIEALVGEIDGRFRSSPADPRRMDEKLRAMLGAETFDPAAFATTVDNFLAARSETDKVIARRIGEVLAGVPVADRKVIAEVVLRGPGRPFGPPPGPPPGQPPR</sequence>
<dbReference type="AlphaFoldDB" id="A0A327KUW2"/>
<keyword evidence="2" id="KW-0472">Membrane</keyword>
<keyword evidence="2" id="KW-1133">Transmembrane helix</keyword>
<accession>A0A327KUW2</accession>
<evidence type="ECO:0000313" key="3">
    <source>
        <dbReference type="EMBL" id="RAI41764.1"/>
    </source>
</evidence>
<keyword evidence="4" id="KW-1185">Reference proteome</keyword>
<organism evidence="3 4">
    <name type="scientific">Rhodoplanes elegans</name>
    <dbReference type="NCBI Taxonomy" id="29408"/>
    <lineage>
        <taxon>Bacteria</taxon>
        <taxon>Pseudomonadati</taxon>
        <taxon>Pseudomonadota</taxon>
        <taxon>Alphaproteobacteria</taxon>
        <taxon>Hyphomicrobiales</taxon>
        <taxon>Nitrobacteraceae</taxon>
        <taxon>Rhodoplanes</taxon>
    </lineage>
</organism>
<feature type="region of interest" description="Disordered" evidence="1">
    <location>
        <begin position="150"/>
        <end position="169"/>
    </location>
</feature>
<keyword evidence="2" id="KW-0812">Transmembrane</keyword>
<feature type="transmembrane region" description="Helical" evidence="2">
    <location>
        <begin position="12"/>
        <end position="33"/>
    </location>
</feature>
<dbReference type="Pfam" id="PF13801">
    <property type="entry name" value="Metal_resist"/>
    <property type="match status" value="1"/>
</dbReference>
<name>A0A327KUW2_9BRAD</name>
<reference evidence="3 4" key="1">
    <citation type="submission" date="2017-07" db="EMBL/GenBank/DDBJ databases">
        <title>Draft Genome Sequences of Select Purple Nonsulfur Bacteria.</title>
        <authorList>
            <person name="Lasarre B."/>
            <person name="Mckinlay J.B."/>
        </authorList>
    </citation>
    <scope>NUCLEOTIDE SEQUENCE [LARGE SCALE GENOMIC DNA]</scope>
    <source>
        <strain evidence="3 4">DSM 11907</strain>
    </source>
</reference>
<dbReference type="EMBL" id="NPEU01000010">
    <property type="protein sequence ID" value="RAI41764.1"/>
    <property type="molecule type" value="Genomic_DNA"/>
</dbReference>
<comment type="caution">
    <text evidence="3">The sequence shown here is derived from an EMBL/GenBank/DDBJ whole genome shotgun (WGS) entry which is preliminary data.</text>
</comment>
<evidence type="ECO:0008006" key="5">
    <source>
        <dbReference type="Google" id="ProtNLM"/>
    </source>
</evidence>
<protein>
    <recommendedName>
        <fullName evidence="5">Periplasmic heavy metal sensor</fullName>
    </recommendedName>
</protein>
<gene>
    <name evidence="3" type="ORF">CH338_02100</name>
</gene>
<evidence type="ECO:0000256" key="1">
    <source>
        <dbReference type="SAM" id="MobiDB-lite"/>
    </source>
</evidence>
<dbReference type="InterPro" id="IPR025961">
    <property type="entry name" value="Metal_resist"/>
</dbReference>
<dbReference type="RefSeq" id="WP_111355383.1">
    <property type="nucleotide sequence ID" value="NZ_NHSK01000145.1"/>
</dbReference>
<feature type="compositionally biased region" description="Pro residues" evidence="1">
    <location>
        <begin position="155"/>
        <end position="169"/>
    </location>
</feature>
<evidence type="ECO:0000256" key="2">
    <source>
        <dbReference type="SAM" id="Phobius"/>
    </source>
</evidence>
<proteinExistence type="predicted"/>
<evidence type="ECO:0000313" key="4">
    <source>
        <dbReference type="Proteomes" id="UP000248863"/>
    </source>
</evidence>
<dbReference type="Proteomes" id="UP000248863">
    <property type="component" value="Unassembled WGS sequence"/>
</dbReference>